<sequence length="277" mass="31326">MRIRKFAKLAAAVGGCGGGSEPPTVVQQEAKVETNVCELNRSPWDVMTFLPQSHVKEAEDEEDEERDDRGTVRVARGSSRKIKSREAKEAKMECRERERTLCRKSGSKGWKCGKEAKQGHSLCDHHLELNRCYRYESCRKPVPAAASAAGENRRSRCKRPSFHASVSDFYYYSGFGPRWRRRRRGSDADDPPAPAVIDDDEDNEDDDDDDDVDEEQDDAHEQQQEVASGDVDNTGHDDYEDDDDDDVDDADYGNRARKPRKARSLKSLCSETQTETS</sequence>
<organism evidence="5 6">
    <name type="scientific">Aristolochia fimbriata</name>
    <name type="common">White veined hardy Dutchman's pipe vine</name>
    <dbReference type="NCBI Taxonomy" id="158543"/>
    <lineage>
        <taxon>Eukaryota</taxon>
        <taxon>Viridiplantae</taxon>
        <taxon>Streptophyta</taxon>
        <taxon>Embryophyta</taxon>
        <taxon>Tracheophyta</taxon>
        <taxon>Spermatophyta</taxon>
        <taxon>Magnoliopsida</taxon>
        <taxon>Magnoliidae</taxon>
        <taxon>Piperales</taxon>
        <taxon>Aristolochiaceae</taxon>
        <taxon>Aristolochia</taxon>
    </lineage>
</organism>
<accession>A0AAV7DY26</accession>
<evidence type="ECO:0000259" key="4">
    <source>
        <dbReference type="PROSITE" id="PS51667"/>
    </source>
</evidence>
<evidence type="ECO:0000313" key="6">
    <source>
        <dbReference type="Proteomes" id="UP000825729"/>
    </source>
</evidence>
<dbReference type="AlphaFoldDB" id="A0AAV7DY26"/>
<protein>
    <recommendedName>
        <fullName evidence="4">WRC domain-containing protein</fullName>
    </recommendedName>
</protein>
<dbReference type="Proteomes" id="UP000825729">
    <property type="component" value="Unassembled WGS sequence"/>
</dbReference>
<dbReference type="PROSITE" id="PS51667">
    <property type="entry name" value="WRC"/>
    <property type="match status" value="1"/>
</dbReference>
<feature type="compositionally biased region" description="Acidic residues" evidence="3">
    <location>
        <begin position="197"/>
        <end position="218"/>
    </location>
</feature>
<comment type="caution">
    <text evidence="2">Lacks conserved residue(s) required for the propagation of feature annotation.</text>
</comment>
<feature type="domain" description="WRC" evidence="4">
    <location>
        <begin position="96"/>
        <end position="144"/>
    </location>
</feature>
<comment type="caution">
    <text evidence="5">The sequence shown here is derived from an EMBL/GenBank/DDBJ whole genome shotgun (WGS) entry which is preliminary data.</text>
</comment>
<evidence type="ECO:0000313" key="5">
    <source>
        <dbReference type="EMBL" id="KAG9441439.1"/>
    </source>
</evidence>
<dbReference type="PANTHER" id="PTHR34680:SF3">
    <property type="entry name" value="EXPRESSED PROTEIN"/>
    <property type="match status" value="1"/>
</dbReference>
<dbReference type="EMBL" id="JAINDJ010000007">
    <property type="protein sequence ID" value="KAG9441439.1"/>
    <property type="molecule type" value="Genomic_DNA"/>
</dbReference>
<evidence type="ECO:0000256" key="1">
    <source>
        <dbReference type="ARBA" id="ARBA00023242"/>
    </source>
</evidence>
<evidence type="ECO:0000256" key="3">
    <source>
        <dbReference type="SAM" id="MobiDB-lite"/>
    </source>
</evidence>
<keyword evidence="1" id="KW-0539">Nucleus</keyword>
<name>A0AAV7DY26_ARIFI</name>
<reference evidence="5 6" key="1">
    <citation type="submission" date="2021-07" db="EMBL/GenBank/DDBJ databases">
        <title>The Aristolochia fimbriata genome: insights into angiosperm evolution, floral development and chemical biosynthesis.</title>
        <authorList>
            <person name="Jiao Y."/>
        </authorList>
    </citation>
    <scope>NUCLEOTIDE SEQUENCE [LARGE SCALE GENOMIC DNA]</scope>
    <source>
        <strain evidence="5">IBCAS-2021</strain>
        <tissue evidence="5">Leaf</tissue>
    </source>
</reference>
<feature type="compositionally biased region" description="Polar residues" evidence="3">
    <location>
        <begin position="267"/>
        <end position="277"/>
    </location>
</feature>
<feature type="compositionally biased region" description="Basic residues" evidence="3">
    <location>
        <begin position="255"/>
        <end position="264"/>
    </location>
</feature>
<proteinExistence type="predicted"/>
<feature type="region of interest" description="Disordered" evidence="3">
    <location>
        <begin position="56"/>
        <end position="82"/>
    </location>
</feature>
<dbReference type="PANTHER" id="PTHR34680">
    <property type="entry name" value="EXPRESSED PROTEIN"/>
    <property type="match status" value="1"/>
</dbReference>
<feature type="compositionally biased region" description="Acidic residues" evidence="3">
    <location>
        <begin position="238"/>
        <end position="251"/>
    </location>
</feature>
<evidence type="ECO:0000256" key="2">
    <source>
        <dbReference type="PROSITE-ProRule" id="PRU01002"/>
    </source>
</evidence>
<gene>
    <name evidence="5" type="ORF">H6P81_017293</name>
</gene>
<dbReference type="InterPro" id="IPR014977">
    <property type="entry name" value="WRC_dom"/>
</dbReference>
<keyword evidence="6" id="KW-1185">Reference proteome</keyword>
<feature type="region of interest" description="Disordered" evidence="3">
    <location>
        <begin position="180"/>
        <end position="277"/>
    </location>
</feature>